<proteinExistence type="predicted"/>
<sequence length="205" mass="23617">MDDEIAETPPVSTLVMSLAHNPTAIPTTFADENQCGGLPIIPYLTAAELMEKQRADASIREQRVKRTQQKRPGGQEPDNIREKTAQILLMGVNLNQTLKITIMTVIETYELRPWVLTKSQNPQNKFQTGLYLKMLQRKLMTLTHLILMKSVYLTKMRVACLILEEASYLILERVTDLNRRKATHLYPRRASYPRDRILKTLPKRT</sequence>
<organism evidence="2 3">
    <name type="scientific">Pleuronectes platessa</name>
    <name type="common">European plaice</name>
    <dbReference type="NCBI Taxonomy" id="8262"/>
    <lineage>
        <taxon>Eukaryota</taxon>
        <taxon>Metazoa</taxon>
        <taxon>Chordata</taxon>
        <taxon>Craniata</taxon>
        <taxon>Vertebrata</taxon>
        <taxon>Euteleostomi</taxon>
        <taxon>Actinopterygii</taxon>
        <taxon>Neopterygii</taxon>
        <taxon>Teleostei</taxon>
        <taxon>Neoteleostei</taxon>
        <taxon>Acanthomorphata</taxon>
        <taxon>Carangaria</taxon>
        <taxon>Pleuronectiformes</taxon>
        <taxon>Pleuronectoidei</taxon>
        <taxon>Pleuronectidae</taxon>
        <taxon>Pleuronectes</taxon>
    </lineage>
</organism>
<evidence type="ECO:0000313" key="2">
    <source>
        <dbReference type="EMBL" id="CAB1423518.1"/>
    </source>
</evidence>
<gene>
    <name evidence="2" type="ORF">PLEPLA_LOCUS11438</name>
</gene>
<evidence type="ECO:0000256" key="1">
    <source>
        <dbReference type="SAM" id="MobiDB-lite"/>
    </source>
</evidence>
<evidence type="ECO:0000313" key="3">
    <source>
        <dbReference type="Proteomes" id="UP001153269"/>
    </source>
</evidence>
<keyword evidence="3" id="KW-1185">Reference proteome</keyword>
<reference evidence="2" key="1">
    <citation type="submission" date="2020-03" db="EMBL/GenBank/DDBJ databases">
        <authorList>
            <person name="Weist P."/>
        </authorList>
    </citation>
    <scope>NUCLEOTIDE SEQUENCE</scope>
</reference>
<comment type="caution">
    <text evidence="2">The sequence shown here is derived from an EMBL/GenBank/DDBJ whole genome shotgun (WGS) entry which is preliminary data.</text>
</comment>
<name>A0A9N7U2P0_PLEPL</name>
<dbReference type="EMBL" id="CADEAL010000662">
    <property type="protein sequence ID" value="CAB1423518.1"/>
    <property type="molecule type" value="Genomic_DNA"/>
</dbReference>
<accession>A0A9N7U2P0</accession>
<dbReference type="Proteomes" id="UP001153269">
    <property type="component" value="Unassembled WGS sequence"/>
</dbReference>
<dbReference type="AlphaFoldDB" id="A0A9N7U2P0"/>
<protein>
    <submittedName>
        <fullName evidence="2">Uncharacterized protein</fullName>
    </submittedName>
</protein>
<feature type="region of interest" description="Disordered" evidence="1">
    <location>
        <begin position="57"/>
        <end position="80"/>
    </location>
</feature>